<dbReference type="InterPro" id="IPR006558">
    <property type="entry name" value="LamG-like"/>
</dbReference>
<keyword evidence="2" id="KW-1015">Disulfide bond</keyword>
<evidence type="ECO:0000256" key="2">
    <source>
        <dbReference type="ARBA" id="ARBA00023157"/>
    </source>
</evidence>
<feature type="domain" description="Ricin B lectin" evidence="5">
    <location>
        <begin position="1274"/>
        <end position="1403"/>
    </location>
</feature>
<dbReference type="InterPro" id="IPR035992">
    <property type="entry name" value="Ricin_B-like_lectins"/>
</dbReference>
<evidence type="ECO:0000259" key="6">
    <source>
        <dbReference type="SMART" id="SM00560"/>
    </source>
</evidence>
<feature type="domain" description="LamG-like jellyroll fold" evidence="6">
    <location>
        <begin position="1130"/>
        <end position="1272"/>
    </location>
</feature>
<feature type="signal peptide" evidence="4">
    <location>
        <begin position="1"/>
        <end position="24"/>
    </location>
</feature>
<evidence type="ECO:0000313" key="7">
    <source>
        <dbReference type="EMBL" id="MCC0097613.1"/>
    </source>
</evidence>
<dbReference type="EMBL" id="JAINUL010000001">
    <property type="protein sequence ID" value="MCC0097613.1"/>
    <property type="molecule type" value="Genomic_DNA"/>
</dbReference>
<dbReference type="PROSITE" id="PS50231">
    <property type="entry name" value="RICIN_B_LECTIN"/>
    <property type="match status" value="1"/>
</dbReference>
<proteinExistence type="predicted"/>
<dbReference type="Pfam" id="PF00652">
    <property type="entry name" value="Ricin_B_lectin"/>
    <property type="match status" value="1"/>
</dbReference>
<reference evidence="7 8" key="1">
    <citation type="submission" date="2021-08" db="EMBL/GenBank/DDBJ databases">
        <title>Genomic Architecture of Streptomyces flavotricini NGL1 and Streptomyces erythrochromogenes HMS4 With Differential Plant Beneficial attributes and laccase production capabilities.</title>
        <authorList>
            <person name="Salwan R."/>
            <person name="Kaur R."/>
            <person name="Sharma V."/>
        </authorList>
    </citation>
    <scope>NUCLEOTIDE SEQUENCE [LARGE SCALE GENOMIC DNA]</scope>
    <source>
        <strain evidence="7 8">NGL1</strain>
    </source>
</reference>
<evidence type="ECO:0000256" key="3">
    <source>
        <dbReference type="SAM" id="MobiDB-lite"/>
    </source>
</evidence>
<evidence type="ECO:0000313" key="8">
    <source>
        <dbReference type="Proteomes" id="UP001520654"/>
    </source>
</evidence>
<feature type="region of interest" description="Disordered" evidence="3">
    <location>
        <begin position="28"/>
        <end position="48"/>
    </location>
</feature>
<organism evidence="7 8">
    <name type="scientific">Streptomyces flavotricini</name>
    <dbReference type="NCBI Taxonomy" id="66888"/>
    <lineage>
        <taxon>Bacteria</taxon>
        <taxon>Bacillati</taxon>
        <taxon>Actinomycetota</taxon>
        <taxon>Actinomycetes</taxon>
        <taxon>Kitasatosporales</taxon>
        <taxon>Streptomycetaceae</taxon>
        <taxon>Streptomyces</taxon>
    </lineage>
</organism>
<name>A0ABS8E9H5_9ACTN</name>
<dbReference type="RefSeq" id="WP_267501446.1">
    <property type="nucleotide sequence ID" value="NZ_JAINUL010000001.1"/>
</dbReference>
<evidence type="ECO:0000256" key="4">
    <source>
        <dbReference type="SAM" id="SignalP"/>
    </source>
</evidence>
<comment type="caution">
    <text evidence="7">The sequence shown here is derived from an EMBL/GenBank/DDBJ whole genome shotgun (WGS) entry which is preliminary data.</text>
</comment>
<dbReference type="Proteomes" id="UP001520654">
    <property type="component" value="Unassembled WGS sequence"/>
</dbReference>
<protein>
    <submittedName>
        <fullName evidence="7">Ricin-type beta-trefoil lectin domain protein</fullName>
    </submittedName>
</protein>
<dbReference type="SUPFAM" id="SSF49899">
    <property type="entry name" value="Concanavalin A-like lectins/glucanases"/>
    <property type="match status" value="1"/>
</dbReference>
<keyword evidence="1 4" id="KW-0732">Signal</keyword>
<evidence type="ECO:0000256" key="1">
    <source>
        <dbReference type="ARBA" id="ARBA00022729"/>
    </source>
</evidence>
<keyword evidence="8" id="KW-1185">Reference proteome</keyword>
<dbReference type="SMART" id="SM00458">
    <property type="entry name" value="RICIN"/>
    <property type="match status" value="1"/>
</dbReference>
<accession>A0ABS8E9H5</accession>
<dbReference type="SUPFAM" id="SSF50370">
    <property type="entry name" value="Ricin B-like lectins"/>
    <property type="match status" value="1"/>
</dbReference>
<feature type="chain" id="PRO_5046348186" evidence="4">
    <location>
        <begin position="25"/>
        <end position="1415"/>
    </location>
</feature>
<dbReference type="InterPro" id="IPR000772">
    <property type="entry name" value="Ricin_B_lectin"/>
</dbReference>
<dbReference type="SMART" id="SM00560">
    <property type="entry name" value="LamGL"/>
    <property type="match status" value="1"/>
</dbReference>
<dbReference type="Gene3D" id="2.60.120.200">
    <property type="match status" value="1"/>
</dbReference>
<dbReference type="Pfam" id="PF13385">
    <property type="entry name" value="Laminin_G_3"/>
    <property type="match status" value="1"/>
</dbReference>
<evidence type="ECO:0000259" key="5">
    <source>
        <dbReference type="SMART" id="SM00458"/>
    </source>
</evidence>
<dbReference type="CDD" id="cd23451">
    <property type="entry name" value="beta-trefoil_Ricin_laminarinase"/>
    <property type="match status" value="1"/>
</dbReference>
<dbReference type="InterPro" id="IPR013320">
    <property type="entry name" value="ConA-like_dom_sf"/>
</dbReference>
<sequence>MLHLVGAAVLSAGAGLLTVPPAFAAAGTGPADNQWPAATSKPAATAEEKAVDTAREKARTTGKPVLLDHLTTTNSQTFITPRGTLTTDAAPLPERVKTQDGAWRPADATLHSNADGSLSPVAAVSDVSLSGGGTGPMATMTTHDGKKLAVKAPFDLPKPTVNGNDALYANVLPDVDLRLSVNTLGGWSQVLIVRTATAAANPALSKIHLAVDAPALNVTADDAGNISAKDAQGKARFSSPTSLMWDSATAAPAFSESATSGKSAAATLLAAPSADRAPESSADGPGSAAAIAEIGTTVDPKGIQLVPDAALLTHGVGPWYLDPGINPTLDNGTQAWSQVQEAYPDTNEFNGTADGQNTPAAGYCGYSSTCTRFGRERAYFQLGINSSLYDAEVIDARLNATVVSSSSPSTPTPMGLYHTGGISNPTKWTNQPCAASSRMGGCSRIGSATISGTGDIQYDVTAQMKSAAKEHWSTFTFGFAPDDENKKEYRQRFSNSPHVVVEYAVRPTVWWPRTRPTPGFADSASYADCRTPGTANPWDNPGWVSANNNITLTTMTYSATKRQLQTTFQLWDDDKSGATSWFQTGWNGDYGDATVDAGRLLDGHQYGWTARDTDGTLTSTETEWCYFRVDRTPPTAAVTSTDFPASGTVGALPKHVGDEGTFTLTGADPAPAGGGRSSGLACARWTTDPVKAADTSWKCTDSATDPRIIKLTGGAATIKVTPPRWGTNFVYLQTQDVAGNMSQPVAYSYYAPSKANTTPVFGDITGDSKPDVLLADGAGNLRQIGGDADPAGAVTARPNLATGWSTWNGVQTTHRGSLGSKNVDDLIAHRPTDPNLYIFPNDATARFDGQAPIAIGKPTTCLSSTGATIPCATNSYGTDWSKVTQIAAFGSPAGESAQDGALAKTSLLFIENGRLWLGKAGLQANKLASSAILLSANDTRWDGYELLTPGRAQGTDLPTLWARSKTDGTLHAFSVKGSPEALDLTGFTNPTAGTISGKYDPARYPRVGSDGDLTGDGIPDLWAVDTNQQLFAFKGLGTAPNGATGPTVTGVDSTPVFMGNVTLPAAQWKLAEQPGSTTAPSADAGKKYPATASGITWTVDTIGGRQTPYAAFNGAQSTISTAVPVVDTRKSFTLSTWAKPGDKTGIIASQDTSRSSSFILYADAKDSFWHFALANADSNGWPFDFTNIVNDSARFTPNAWTRLTAVFNADSGQMSLYVNGVLAGSGQHAASTSPAPSGPLVFGRFKVDGGPQDSLTGGVSNFAYYPYAAAPTAPAVTTRISMTAAPTTCIDNDQALAQDGNKIQVTSCNDTVAQKFETKDDGALRIQGMCLEAANAGTANTTPIQLMTCHGTPAQKFLHRADGSIYNPVSGRCIDLGNFNTTPGTPLWLFDCNGSDAQRWTNTSLNAAPLPVPAP</sequence>
<gene>
    <name evidence="7" type="ORF">K7B10_23075</name>
</gene>
<dbReference type="Gene3D" id="2.80.10.50">
    <property type="match status" value="1"/>
</dbReference>